<accession>A0ACC0KB30</accession>
<organism evidence="1 2">
    <name type="scientific">Choristoneura fumiferana</name>
    <name type="common">Spruce budworm moth</name>
    <name type="synonym">Archips fumiferana</name>
    <dbReference type="NCBI Taxonomy" id="7141"/>
    <lineage>
        <taxon>Eukaryota</taxon>
        <taxon>Metazoa</taxon>
        <taxon>Ecdysozoa</taxon>
        <taxon>Arthropoda</taxon>
        <taxon>Hexapoda</taxon>
        <taxon>Insecta</taxon>
        <taxon>Pterygota</taxon>
        <taxon>Neoptera</taxon>
        <taxon>Endopterygota</taxon>
        <taxon>Lepidoptera</taxon>
        <taxon>Glossata</taxon>
        <taxon>Ditrysia</taxon>
        <taxon>Tortricoidea</taxon>
        <taxon>Tortricidae</taxon>
        <taxon>Tortricinae</taxon>
        <taxon>Choristoneura</taxon>
    </lineage>
</organism>
<dbReference type="EMBL" id="CM046129">
    <property type="protein sequence ID" value="KAI8433678.1"/>
    <property type="molecule type" value="Genomic_DNA"/>
</dbReference>
<comment type="caution">
    <text evidence="1">The sequence shown here is derived from an EMBL/GenBank/DDBJ whole genome shotgun (WGS) entry which is preliminary data.</text>
</comment>
<name>A0ACC0KB30_CHOFU</name>
<reference evidence="1 2" key="1">
    <citation type="journal article" date="2022" name="Genome Biol. Evol.">
        <title>The Spruce Budworm Genome: Reconstructing the Evolutionary History of Antifreeze Proteins.</title>
        <authorList>
            <person name="Beliveau C."/>
            <person name="Gagne P."/>
            <person name="Picq S."/>
            <person name="Vernygora O."/>
            <person name="Keeling C.I."/>
            <person name="Pinkney K."/>
            <person name="Doucet D."/>
            <person name="Wen F."/>
            <person name="Johnston J.S."/>
            <person name="Maaroufi H."/>
            <person name="Boyle B."/>
            <person name="Laroche J."/>
            <person name="Dewar K."/>
            <person name="Juretic N."/>
            <person name="Blackburn G."/>
            <person name="Nisole A."/>
            <person name="Brunet B."/>
            <person name="Brandao M."/>
            <person name="Lumley L."/>
            <person name="Duan J."/>
            <person name="Quan G."/>
            <person name="Lucarotti C.J."/>
            <person name="Roe A.D."/>
            <person name="Sperling F.A.H."/>
            <person name="Levesque R.C."/>
            <person name="Cusson M."/>
        </authorList>
    </citation>
    <scope>NUCLEOTIDE SEQUENCE [LARGE SCALE GENOMIC DNA]</scope>
    <source>
        <strain evidence="1">Glfc:IPQL:Cfum</strain>
    </source>
</reference>
<evidence type="ECO:0000313" key="1">
    <source>
        <dbReference type="EMBL" id="KAI8433678.1"/>
    </source>
</evidence>
<protein>
    <submittedName>
        <fullName evidence="1">Uncharacterized protein</fullName>
    </submittedName>
</protein>
<sequence length="91" mass="10652">MMESDAIKKRLESGYGLCITKKWYNVRDSYVKSMKPGYLGSRRNRPYIHSDLLRYFEKIKRKCSSTQQAQSKKTTQKKLKQNHGTTKCLSA</sequence>
<evidence type="ECO:0000313" key="2">
    <source>
        <dbReference type="Proteomes" id="UP001064048"/>
    </source>
</evidence>
<dbReference type="Proteomes" id="UP001064048">
    <property type="component" value="Chromosome 29"/>
</dbReference>
<gene>
    <name evidence="1" type="ORF">MSG28_015676</name>
</gene>
<keyword evidence="2" id="KW-1185">Reference proteome</keyword>
<proteinExistence type="predicted"/>